<dbReference type="InterPro" id="IPR052025">
    <property type="entry name" value="Xyloglucanase_GH74"/>
</dbReference>
<feature type="domain" description="Sortilin N-terminal" evidence="2">
    <location>
        <begin position="130"/>
        <end position="256"/>
    </location>
</feature>
<keyword evidence="1" id="KW-0677">Repeat</keyword>
<keyword evidence="3" id="KW-0378">Hydrolase</keyword>
<dbReference type="RefSeq" id="WP_188241904.1">
    <property type="nucleotide sequence ID" value="NZ_JABTCF010000001.1"/>
</dbReference>
<dbReference type="Proteomes" id="UP001166021">
    <property type="component" value="Unassembled WGS sequence"/>
</dbReference>
<dbReference type="PANTHER" id="PTHR43739:SF5">
    <property type="entry name" value="EXO-ALPHA-SIALIDASE"/>
    <property type="match status" value="1"/>
</dbReference>
<dbReference type="CDD" id="cd15482">
    <property type="entry name" value="Sialidase_non-viral"/>
    <property type="match status" value="2"/>
</dbReference>
<dbReference type="PANTHER" id="PTHR43739">
    <property type="entry name" value="XYLOGLUCANASE (EUROFUNG)"/>
    <property type="match status" value="1"/>
</dbReference>
<keyword evidence="4" id="KW-1185">Reference proteome</keyword>
<dbReference type="Pfam" id="PF15902">
    <property type="entry name" value="Sortilin-Vps10"/>
    <property type="match status" value="1"/>
</dbReference>
<dbReference type="InterPro" id="IPR036278">
    <property type="entry name" value="Sialidase_sf"/>
</dbReference>
<dbReference type="Gene3D" id="2.130.10.10">
    <property type="entry name" value="YVTN repeat-like/Quinoprotein amine dehydrogenase"/>
    <property type="match status" value="3"/>
</dbReference>
<gene>
    <name evidence="3" type="ORF">HPE56_00995</name>
</gene>
<evidence type="ECO:0000256" key="1">
    <source>
        <dbReference type="ARBA" id="ARBA00022737"/>
    </source>
</evidence>
<dbReference type="InterPro" id="IPR031778">
    <property type="entry name" value="Sortilin_N"/>
</dbReference>
<dbReference type="InterPro" id="IPR015943">
    <property type="entry name" value="WD40/YVTN_repeat-like_dom_sf"/>
</dbReference>
<proteinExistence type="predicted"/>
<evidence type="ECO:0000313" key="3">
    <source>
        <dbReference type="EMBL" id="MBD0776353.1"/>
    </source>
</evidence>
<dbReference type="EMBL" id="JABTCF010000001">
    <property type="protein sequence ID" value="MBD0776353.1"/>
    <property type="molecule type" value="Genomic_DNA"/>
</dbReference>
<evidence type="ECO:0000313" key="4">
    <source>
        <dbReference type="Proteomes" id="UP001166021"/>
    </source>
</evidence>
<protein>
    <submittedName>
        <fullName evidence="3">Glycosyl hydrolase</fullName>
    </submittedName>
</protein>
<dbReference type="GO" id="GO:0016787">
    <property type="term" value="F:hydrolase activity"/>
    <property type="evidence" value="ECO:0007669"/>
    <property type="project" value="UniProtKB-KW"/>
</dbReference>
<accession>A0ABR7UVJ9</accession>
<organism evidence="3 4">
    <name type="scientific">Maribacter aquimaris</name>
    <dbReference type="NCBI Taxonomy" id="2737171"/>
    <lineage>
        <taxon>Bacteria</taxon>
        <taxon>Pseudomonadati</taxon>
        <taxon>Bacteroidota</taxon>
        <taxon>Flavobacteriia</taxon>
        <taxon>Flavobacteriales</taxon>
        <taxon>Flavobacteriaceae</taxon>
        <taxon>Maribacter</taxon>
    </lineage>
</organism>
<evidence type="ECO:0000259" key="2">
    <source>
        <dbReference type="Pfam" id="PF15902"/>
    </source>
</evidence>
<dbReference type="SUPFAM" id="SSF50939">
    <property type="entry name" value="Sialidases"/>
    <property type="match status" value="2"/>
</dbReference>
<name>A0ABR7UVJ9_9FLAO</name>
<comment type="caution">
    <text evidence="3">The sequence shown here is derived from an EMBL/GenBank/DDBJ whole genome shotgun (WGS) entry which is preliminary data.</text>
</comment>
<sequence>MSKPTLIALLFLCLGLQFGHSQKSKKITQQPLDEISLNGLKWRSIGPAITSGRISDIAVNPNNPFEYYVATSSGGVWKTDNSGVSYTSLFDNEGSYSIGCVTIDPTNPNVIWIGSGENNNQRSVSYGDGVYKSMDGGKSWKNMGLQTSEHIGKIIVHPENPDMVYVAAIGPLWSKGGERGLYKTSDGGTTWEAILTVDEHTGVNDIVMDPRNPDILYASTFQRRRHVYTYVGGGPGSGMHKSTDGGATWMEINNGLPTVELGRIGLAISPANPEILYAIVEAADGKGGFYVSTDRGASWEKRGDHKTSGNYYQEIIADPIDENTIYSMDTWMTVSHDGGKSFKNVGEDFKHVDNHSMWINPNNNSHWLVGCDGGIYETFDAAKNWDFKENLPVTQFYKVALDNDAPFYNVYGGTQDNFSLGGPSRVLTNHGIRNSDWFITNGGDGFESQVDPYNPDIVYAQSQYGFLVRYDRKSGEKIGIQPKERKGEDAYRFNWDAPLAVSKHAKGRLYFAANKLFRSNDYGNSWEVISDDLSQQINRNKLKVYDRVVSIDAVAKNGSTSLYGSIVALSESPIDENLIAVGTDDGLVQITEDGGITWRKIENIAGAPKQSYVNNVYLSRHNANVMYVAFNHHKYGDFKPYIFTSLDKGKTWKSIASNLPERGSVYAIEEDPIDTDLIFCGTEFGAFFSPDKGQHWKKLSSGLPTIAVRDIAIQERENDLVLATFGRGFYVMDDYSALRTIDNTVPSETAILYPVRDAFSWEESSPLGLPGKSFQGDNLYTAPNLGPEAMITYYYNEDYKTLTEKRTKRESELIKGKKDTYYPNYDALKAEKEEEAAQLLFTITNADGLVVKKEFVKPSKGLQRFHWNLRFTPQDPIDLDGPDFYNPFGGVDEGTLVAPGTYTVAMQRYENGPLSDLANPVEFQVKALNNTTLPAEDREAKVAFQREVSKLMADLKICQNIIKESKHKLKYIKAAIKRSEQPYGPLAKSVTTIENNLKEIDIALYGDPIKYTLDINQPQTTANRIGIMGYEQKYSTSTPTKTHKDNYAIAKTELTIIKKKVEAIFNSDIKQLEDRLIKSGAPYTPGRGYEPKE</sequence>
<reference evidence="3" key="1">
    <citation type="submission" date="2020-05" db="EMBL/GenBank/DDBJ databases">
        <title>The draft genome sequence of Maribacter sp. ANRC-HE7.</title>
        <authorList>
            <person name="Mu L."/>
        </authorList>
    </citation>
    <scope>NUCLEOTIDE SEQUENCE</scope>
    <source>
        <strain evidence="3">ANRC-HE7</strain>
    </source>
</reference>